<evidence type="ECO:0000256" key="5">
    <source>
        <dbReference type="ARBA" id="ARBA00023242"/>
    </source>
</evidence>
<keyword evidence="9" id="KW-1185">Reference proteome</keyword>
<dbReference type="GO" id="GO:0005634">
    <property type="term" value="C:nucleus"/>
    <property type="evidence" value="ECO:0007669"/>
    <property type="project" value="UniProtKB-SubCell"/>
</dbReference>
<dbReference type="InterPro" id="IPR028156">
    <property type="entry name" value="RIP"/>
</dbReference>
<dbReference type="PANTHER" id="PTHR31742">
    <property type="entry name" value="RPA-INTERACTING PROTEIN RPAIN"/>
    <property type="match status" value="1"/>
</dbReference>
<evidence type="ECO:0000313" key="9">
    <source>
        <dbReference type="Proteomes" id="UP001258017"/>
    </source>
</evidence>
<dbReference type="GO" id="GO:0006606">
    <property type="term" value="P:protein import into nucleus"/>
    <property type="evidence" value="ECO:0007669"/>
    <property type="project" value="TreeGrafter"/>
</dbReference>
<evidence type="ECO:0000259" key="7">
    <source>
        <dbReference type="Pfam" id="PF14768"/>
    </source>
</evidence>
<proteinExistence type="predicted"/>
<keyword evidence="4" id="KW-0862">Zinc</keyword>
<dbReference type="PANTHER" id="PTHR31742:SF1">
    <property type="entry name" value="RPA-INTERACTING PROTEIN"/>
    <property type="match status" value="1"/>
</dbReference>
<dbReference type="InterPro" id="IPR028158">
    <property type="entry name" value="RPA_interact_N_dom"/>
</dbReference>
<feature type="domain" description="RPA-interacting protein N-terminal" evidence="6">
    <location>
        <begin position="23"/>
        <end position="56"/>
    </location>
</feature>
<dbReference type="InterPro" id="IPR028159">
    <property type="entry name" value="RPA_interact_C_dom"/>
</dbReference>
<evidence type="ECO:0000313" key="8">
    <source>
        <dbReference type="EMBL" id="KAK2587912.1"/>
    </source>
</evidence>
<evidence type="ECO:0000256" key="3">
    <source>
        <dbReference type="ARBA" id="ARBA00022771"/>
    </source>
</evidence>
<accession>A0AAD9VVQ8</accession>
<feature type="domain" description="RPA-interacting protein C-terminal" evidence="7">
    <location>
        <begin position="146"/>
        <end position="222"/>
    </location>
</feature>
<dbReference type="Pfam" id="PF14768">
    <property type="entry name" value="RPA_interact_C"/>
    <property type="match status" value="1"/>
</dbReference>
<dbReference type="Proteomes" id="UP001258017">
    <property type="component" value="Unassembled WGS sequence"/>
</dbReference>
<reference evidence="8" key="2">
    <citation type="journal article" date="2023" name="Commun. Biol.">
        <title>Intrasexual cuticular hydrocarbon dimorphism in a wasp sheds light on hydrocarbon biosynthesis genes in Hymenoptera.</title>
        <authorList>
            <person name="Moris V.C."/>
            <person name="Podsiadlowski L."/>
            <person name="Martin S."/>
            <person name="Oeyen J.P."/>
            <person name="Donath A."/>
            <person name="Petersen M."/>
            <person name="Wilbrandt J."/>
            <person name="Misof B."/>
            <person name="Liedtke D."/>
            <person name="Thamm M."/>
            <person name="Scheiner R."/>
            <person name="Schmitt T."/>
            <person name="Niehuis O."/>
        </authorList>
    </citation>
    <scope>NUCLEOTIDE SEQUENCE</scope>
    <source>
        <strain evidence="8">GBR_01_08_01A</strain>
    </source>
</reference>
<evidence type="ECO:0000256" key="1">
    <source>
        <dbReference type="ARBA" id="ARBA00004123"/>
    </source>
</evidence>
<dbReference type="Pfam" id="PF14766">
    <property type="entry name" value="RPA_interact_N"/>
    <property type="match status" value="1"/>
</dbReference>
<evidence type="ECO:0000259" key="6">
    <source>
        <dbReference type="Pfam" id="PF14766"/>
    </source>
</evidence>
<reference evidence="8" key="1">
    <citation type="submission" date="2021-08" db="EMBL/GenBank/DDBJ databases">
        <authorList>
            <person name="Misof B."/>
            <person name="Oliver O."/>
            <person name="Podsiadlowski L."/>
            <person name="Donath A."/>
            <person name="Peters R."/>
            <person name="Mayer C."/>
            <person name="Rust J."/>
            <person name="Gunkel S."/>
            <person name="Lesny P."/>
            <person name="Martin S."/>
            <person name="Oeyen J.P."/>
            <person name="Petersen M."/>
            <person name="Panagiotis P."/>
            <person name="Wilbrandt J."/>
            <person name="Tanja T."/>
        </authorList>
    </citation>
    <scope>NUCLEOTIDE SEQUENCE</scope>
    <source>
        <strain evidence="8">GBR_01_08_01A</strain>
        <tissue evidence="8">Thorax + abdomen</tissue>
    </source>
</reference>
<dbReference type="AlphaFoldDB" id="A0AAD9VVQ8"/>
<keyword evidence="2" id="KW-0479">Metal-binding</keyword>
<sequence length="226" mass="25961">MANTNLSPSLLAKLKIRDTINKIKNKSPQLQDVLRQRCRERMKERRGQIFNQRRLGLELTSTEVEQTLTDVMCQEIGNLTNIDWSPPIDKLSFISDEPFDQDEALQLETELDTDEEQWIFAEYERMLQDEIEWLESLVYEDTKEVLCPVCQKSALIKDVNSVDCKACGLHLVNCSDIQTIGNLIDNCVNRHSTNCKEVPGFTILTENENSSLYMTCEDCSSLTFVV</sequence>
<evidence type="ECO:0000256" key="2">
    <source>
        <dbReference type="ARBA" id="ARBA00022723"/>
    </source>
</evidence>
<organism evidence="8 9">
    <name type="scientific">Odynerus spinipes</name>
    <dbReference type="NCBI Taxonomy" id="1348599"/>
    <lineage>
        <taxon>Eukaryota</taxon>
        <taxon>Metazoa</taxon>
        <taxon>Ecdysozoa</taxon>
        <taxon>Arthropoda</taxon>
        <taxon>Hexapoda</taxon>
        <taxon>Insecta</taxon>
        <taxon>Pterygota</taxon>
        <taxon>Neoptera</taxon>
        <taxon>Endopterygota</taxon>
        <taxon>Hymenoptera</taxon>
        <taxon>Apocrita</taxon>
        <taxon>Aculeata</taxon>
        <taxon>Vespoidea</taxon>
        <taxon>Vespidae</taxon>
        <taxon>Eumeninae</taxon>
        <taxon>Odynerus</taxon>
    </lineage>
</organism>
<comment type="caution">
    <text evidence="8">The sequence shown here is derived from an EMBL/GenBank/DDBJ whole genome shotgun (WGS) entry which is preliminary data.</text>
</comment>
<evidence type="ECO:0008006" key="10">
    <source>
        <dbReference type="Google" id="ProtNLM"/>
    </source>
</evidence>
<evidence type="ECO:0000256" key="4">
    <source>
        <dbReference type="ARBA" id="ARBA00022833"/>
    </source>
</evidence>
<dbReference type="GO" id="GO:0008270">
    <property type="term" value="F:zinc ion binding"/>
    <property type="evidence" value="ECO:0007669"/>
    <property type="project" value="UniProtKB-KW"/>
</dbReference>
<name>A0AAD9VVQ8_9HYME</name>
<protein>
    <recommendedName>
        <fullName evidence="10">RPA-interacting protein</fullName>
    </recommendedName>
</protein>
<comment type="subcellular location">
    <subcellularLocation>
        <location evidence="1">Nucleus</location>
    </subcellularLocation>
</comment>
<keyword evidence="3" id="KW-0863">Zinc-finger</keyword>
<dbReference type="EMBL" id="JAIFRP010000006">
    <property type="protein sequence ID" value="KAK2587912.1"/>
    <property type="molecule type" value="Genomic_DNA"/>
</dbReference>
<gene>
    <name evidence="8" type="ORF">KPH14_004005</name>
</gene>
<keyword evidence="5" id="KW-0539">Nucleus</keyword>